<dbReference type="SUPFAM" id="SSF56935">
    <property type="entry name" value="Porins"/>
    <property type="match status" value="1"/>
</dbReference>
<dbReference type="EMBL" id="ACZV01000001">
    <property type="protein sequence ID" value="EEX95472.1"/>
    <property type="molecule type" value="Genomic_DNA"/>
</dbReference>
<comment type="similarity">
    <text evidence="11">Belongs to the TonB-dependent receptor family. BtuB (TC 1.B.14.3.1) subfamily.</text>
</comment>
<name>C9QBP0_VIBOR</name>
<keyword evidence="9 11" id="KW-0472">Membrane</keyword>
<dbReference type="Gene3D" id="2.40.170.20">
    <property type="entry name" value="TonB-dependent receptor, beta-barrel domain"/>
    <property type="match status" value="1"/>
</dbReference>
<evidence type="ECO:0000313" key="18">
    <source>
        <dbReference type="EMBL" id="EGU47864.1"/>
    </source>
</evidence>
<reference evidence="18" key="2">
    <citation type="submission" date="2011-08" db="EMBL/GenBank/DDBJ databases">
        <authorList>
            <person name="Hoffman M."/>
            <person name="Strain E.A."/>
            <person name="Brown E."/>
            <person name="Allard M.W."/>
        </authorList>
    </citation>
    <scope>NUCLEOTIDE SEQUENCE</scope>
    <source>
        <strain evidence="18">CIP 102891</strain>
    </source>
</reference>
<keyword evidence="5 11" id="KW-0732">Signal</keyword>
<dbReference type="Gene3D" id="2.170.130.10">
    <property type="entry name" value="TonB-dependent receptor, plug domain"/>
    <property type="match status" value="1"/>
</dbReference>
<dbReference type="GO" id="GO:0015288">
    <property type="term" value="F:porin activity"/>
    <property type="evidence" value="ECO:0007669"/>
    <property type="project" value="UniProtKB-KW"/>
</dbReference>
<dbReference type="eggNOG" id="COG4206">
    <property type="taxonomic scope" value="Bacteria"/>
</dbReference>
<dbReference type="PROSITE" id="PS52016">
    <property type="entry name" value="TONB_DEPENDENT_REC_3"/>
    <property type="match status" value="1"/>
</dbReference>
<dbReference type="OrthoDB" id="9764669at2"/>
<proteinExistence type="inferred from homology"/>
<evidence type="ECO:0000256" key="5">
    <source>
        <dbReference type="ARBA" id="ARBA00022729"/>
    </source>
</evidence>
<evidence type="ECO:0000256" key="1">
    <source>
        <dbReference type="ARBA" id="ARBA00004571"/>
    </source>
</evidence>
<dbReference type="InterPro" id="IPR012910">
    <property type="entry name" value="Plug_dom"/>
</dbReference>
<feature type="domain" description="TonB-dependent receptor plug" evidence="16">
    <location>
        <begin position="42"/>
        <end position="147"/>
    </location>
</feature>
<comment type="function">
    <text evidence="11">Involved in the active translocation of vitamin B12 (cyanocobalamin) across the outer membrane to the periplasmic space. It derives its energy for transport by interacting with the trans-periplasmic membrane protein TonB.</text>
</comment>
<feature type="signal peptide" evidence="11">
    <location>
        <begin position="1"/>
        <end position="22"/>
    </location>
</feature>
<evidence type="ECO:0000256" key="6">
    <source>
        <dbReference type="ARBA" id="ARBA00023065"/>
    </source>
</evidence>
<dbReference type="CDD" id="cd01347">
    <property type="entry name" value="ligand_gated_channel"/>
    <property type="match status" value="1"/>
</dbReference>
<keyword evidence="6 11" id="KW-0406">Ion transport</keyword>
<evidence type="ECO:0000256" key="11">
    <source>
        <dbReference type="HAMAP-Rule" id="MF_01531"/>
    </source>
</evidence>
<keyword evidence="7 11" id="KW-0798">TonB box</keyword>
<feature type="short sequence motif" description="TonB box" evidence="13">
    <location>
        <begin position="30"/>
        <end position="36"/>
    </location>
</feature>
<accession>C9QBP0</accession>
<dbReference type="RefSeq" id="WP_004409526.1">
    <property type="nucleotide sequence ID" value="NZ_ACZV01000001.1"/>
</dbReference>
<evidence type="ECO:0000313" key="19">
    <source>
        <dbReference type="Proteomes" id="UP000002817"/>
    </source>
</evidence>
<evidence type="ECO:0000313" key="17">
    <source>
        <dbReference type="EMBL" id="EEX95472.1"/>
    </source>
</evidence>
<keyword evidence="3 11" id="KW-1134">Transmembrane beta strand</keyword>
<dbReference type="InterPro" id="IPR039426">
    <property type="entry name" value="TonB-dep_rcpt-like"/>
</dbReference>
<dbReference type="GO" id="GO:0015420">
    <property type="term" value="F:ABC-type vitamin B12 transporter activity"/>
    <property type="evidence" value="ECO:0007669"/>
    <property type="project" value="InterPro"/>
</dbReference>
<organism evidence="18 19">
    <name type="scientific">Vibrio orientalis CIP 102891 = ATCC 33934</name>
    <dbReference type="NCBI Taxonomy" id="675816"/>
    <lineage>
        <taxon>Bacteria</taxon>
        <taxon>Pseudomonadati</taxon>
        <taxon>Pseudomonadota</taxon>
        <taxon>Gammaproteobacteria</taxon>
        <taxon>Vibrionales</taxon>
        <taxon>Vibrionaceae</taxon>
        <taxon>Vibrio</taxon>
        <taxon>Vibrio oreintalis group</taxon>
    </lineage>
</organism>
<dbReference type="InterPro" id="IPR000531">
    <property type="entry name" value="Beta-barrel_TonB"/>
</dbReference>
<evidence type="ECO:0000259" key="15">
    <source>
        <dbReference type="Pfam" id="PF00593"/>
    </source>
</evidence>
<sequence length="620" mass="68386" precursor="true">MNRSILAMTVASLLSHTSYSYAQEVSADETMVVTANRFEQSIKDVISPITIVTKEELELSQVKSLPEALRSLPGVQVNSVGFGQYSSVYVRGSSSRHLLVLINGVRIGSSTAGEANFSQIPLTGVERIEFIRGARAALYGSDAISGVINIVTNYQGESIAEVTGGMGSHGYYEAGINAASDLNENTWGKVSVSVNGDSGAVSARTSTDTTPFEDDKDGYDKASVVAEIGHQVNDALQVSLQGYYHKGNSEYDKTNFDFGSFTNVIQPNAESESTLYNFAGKAKYLNGSYFSELTLAVNADKGRDSNDLEDDSRFESERNVATWLHSYKLTNDFTFAGGLEWNEEKVSTTEGTYIQESRDNKALFVTANYVVEQFATEASVRTDDNESYGRSNTWQLGASYKLSDEIKAAANVGTGFKAPTFNDLYYPDAGNPNLQPEESFGYELGFHGYHDSVEWQVTGYKSEIDQLIAWAPVDPNNTAGDWIPSNVNKAEMKGIESSITFYLDNVSNTFGYDYVDATDSSTGKQLIRRSKHVARWNLGYQLNAWQLDATAVYRGKSYEDADNTNELEAFTLVDFAASYAFSEQLTVRGRIHNAFDEEYTTQETYNTMGRSYYLNATYAF</sequence>
<dbReference type="InterPro" id="IPR036942">
    <property type="entry name" value="Beta-barrel_TonB_sf"/>
</dbReference>
<dbReference type="AlphaFoldDB" id="C9QBP0"/>
<evidence type="ECO:0000256" key="10">
    <source>
        <dbReference type="ARBA" id="ARBA00023237"/>
    </source>
</evidence>
<keyword evidence="8 11" id="KW-0626">Porin</keyword>
<dbReference type="InterPro" id="IPR010101">
    <property type="entry name" value="B12_transptr_BtuB"/>
</dbReference>
<reference evidence="18 19" key="3">
    <citation type="journal article" date="2012" name="Int. J. Syst. Evol. Microbiol.">
        <title>Vibrio caribbeanicus sp. nov., isolated from the marine sponge Scleritoderma cyanea.</title>
        <authorList>
            <person name="Hoffmann M."/>
            <person name="Monday S.R."/>
            <person name="Allard M.W."/>
            <person name="Strain E.A."/>
            <person name="Whittaker P."/>
            <person name="Naum M."/>
            <person name="McCarthy P.J."/>
            <person name="Lopez J.V."/>
            <person name="Fischer M."/>
            <person name="Brown E.W."/>
        </authorList>
    </citation>
    <scope>NUCLEOTIDE SEQUENCE [LARGE SCALE GENOMIC DNA]</scope>
    <source>
        <strain evidence="18">CIP 102891</strain>
        <strain evidence="19">CIP 102891 / ATCC 33934</strain>
    </source>
</reference>
<evidence type="ECO:0000256" key="13">
    <source>
        <dbReference type="PROSITE-ProRule" id="PRU10143"/>
    </source>
</evidence>
<dbReference type="Pfam" id="PF07715">
    <property type="entry name" value="Plug"/>
    <property type="match status" value="1"/>
</dbReference>
<dbReference type="PANTHER" id="PTHR30069">
    <property type="entry name" value="TONB-DEPENDENT OUTER MEMBRANE RECEPTOR"/>
    <property type="match status" value="1"/>
</dbReference>
<dbReference type="InterPro" id="IPR010916">
    <property type="entry name" value="TonB_box_CS"/>
</dbReference>
<dbReference type="GO" id="GO:0009279">
    <property type="term" value="C:cell outer membrane"/>
    <property type="evidence" value="ECO:0007669"/>
    <property type="project" value="UniProtKB-SubCell"/>
</dbReference>
<evidence type="ECO:0000256" key="4">
    <source>
        <dbReference type="ARBA" id="ARBA00022692"/>
    </source>
</evidence>
<keyword evidence="4 11" id="KW-0812">Transmembrane</keyword>
<dbReference type="GO" id="GO:0046930">
    <property type="term" value="C:pore complex"/>
    <property type="evidence" value="ECO:0007669"/>
    <property type="project" value="UniProtKB-KW"/>
</dbReference>
<dbReference type="PROSITE" id="PS01156">
    <property type="entry name" value="TONB_DEPENDENT_REC_2"/>
    <property type="match status" value="1"/>
</dbReference>
<feature type="short sequence motif" description="TonB C-terminal box" evidence="11 14">
    <location>
        <begin position="603"/>
        <end position="620"/>
    </location>
</feature>
<evidence type="ECO:0000256" key="3">
    <source>
        <dbReference type="ARBA" id="ARBA00022452"/>
    </source>
</evidence>
<reference evidence="17 20" key="1">
    <citation type="submission" date="2009-10" db="EMBL/GenBank/DDBJ databases">
        <authorList>
            <consortium name="Los Alamos National Laboratory (LANL)"/>
            <consortium name="National Microbial Pathogen Data Resource (NMPDR)"/>
            <person name="Munk A.C."/>
            <person name="Chertkov O."/>
            <person name="Tapia R."/>
            <person name="Green L."/>
            <person name="Rogers Y."/>
            <person name="Detter J.C."/>
            <person name="Bruce D."/>
            <person name="Brettin T.S."/>
            <person name="Colwell R.R."/>
            <person name="Huq A."/>
            <person name="Grim C.J."/>
            <person name="Hasan N.A."/>
            <person name="Bartels D."/>
            <person name="Vonstein V."/>
        </authorList>
    </citation>
    <scope>NUCLEOTIDE SEQUENCE [LARGE SCALE GENOMIC DNA]</scope>
    <source>
        <strain evidence="17 20">CIP 102891</strain>
    </source>
</reference>
<evidence type="ECO:0000259" key="16">
    <source>
        <dbReference type="Pfam" id="PF07715"/>
    </source>
</evidence>
<keyword evidence="2 11" id="KW-0813">Transport</keyword>
<keyword evidence="18" id="KW-0675">Receptor</keyword>
<dbReference type="PATRIC" id="fig|675816.5.peg.3191"/>
<dbReference type="InterPro" id="IPR010917">
    <property type="entry name" value="TonB_rcpt_CS"/>
</dbReference>
<feature type="domain" description="TonB-dependent receptor-like beta-barrel" evidence="15">
    <location>
        <begin position="185"/>
        <end position="593"/>
    </location>
</feature>
<dbReference type="HAMAP" id="MF_01531">
    <property type="entry name" value="BtuB"/>
    <property type="match status" value="1"/>
</dbReference>
<dbReference type="PANTHER" id="PTHR30069:SF53">
    <property type="entry name" value="COLICIN I RECEPTOR-RELATED"/>
    <property type="match status" value="1"/>
</dbReference>
<dbReference type="STRING" id="675816.VIA_000004"/>
<dbReference type="PROSITE" id="PS00430">
    <property type="entry name" value="TONB_DEPENDENT_REC_1"/>
    <property type="match status" value="1"/>
</dbReference>
<dbReference type="Proteomes" id="UP000003515">
    <property type="component" value="Unassembled WGS sequence"/>
</dbReference>
<evidence type="ECO:0000256" key="8">
    <source>
        <dbReference type="ARBA" id="ARBA00023114"/>
    </source>
</evidence>
<dbReference type="Proteomes" id="UP000002817">
    <property type="component" value="Unassembled WGS sequence"/>
</dbReference>
<evidence type="ECO:0000256" key="2">
    <source>
        <dbReference type="ARBA" id="ARBA00022448"/>
    </source>
</evidence>
<comment type="caution">
    <text evidence="18">The sequence shown here is derived from an EMBL/GenBank/DDBJ whole genome shotgun (WGS) entry which is preliminary data.</text>
</comment>
<dbReference type="GO" id="GO:0006811">
    <property type="term" value="P:monoatomic ion transport"/>
    <property type="evidence" value="ECO:0007669"/>
    <property type="project" value="UniProtKB-KW"/>
</dbReference>
<feature type="chain" id="PRO_5009008881" description="Vitamin B12 transporter BtuB" evidence="11">
    <location>
        <begin position="23"/>
        <end position="620"/>
    </location>
</feature>
<keyword evidence="10 11" id="KW-0998">Cell outer membrane</keyword>
<dbReference type="Pfam" id="PF00593">
    <property type="entry name" value="TonB_dep_Rec_b-barrel"/>
    <property type="match status" value="1"/>
</dbReference>
<keyword evidence="20" id="KW-1185">Reference proteome</keyword>
<evidence type="ECO:0000256" key="9">
    <source>
        <dbReference type="ARBA" id="ARBA00023136"/>
    </source>
</evidence>
<dbReference type="EMBL" id="AFWH01000045">
    <property type="protein sequence ID" value="EGU47864.1"/>
    <property type="molecule type" value="Genomic_DNA"/>
</dbReference>
<dbReference type="InterPro" id="IPR037066">
    <property type="entry name" value="Plug_dom_sf"/>
</dbReference>
<comment type="subcellular location">
    <subcellularLocation>
        <location evidence="1 11 12">Cell outer membrane</location>
        <topology evidence="1 11 12">Multi-pass membrane protein</topology>
    </subcellularLocation>
</comment>
<evidence type="ECO:0000256" key="12">
    <source>
        <dbReference type="PROSITE-ProRule" id="PRU01360"/>
    </source>
</evidence>
<gene>
    <name evidence="11" type="primary">btuB</name>
    <name evidence="17" type="ORF">VIA_000004</name>
    <name evidence="18" type="ORF">VIOR3934_11297</name>
</gene>
<evidence type="ECO:0000313" key="20">
    <source>
        <dbReference type="Proteomes" id="UP000003515"/>
    </source>
</evidence>
<evidence type="ECO:0000256" key="14">
    <source>
        <dbReference type="PROSITE-ProRule" id="PRU10144"/>
    </source>
</evidence>
<protein>
    <recommendedName>
        <fullName evidence="11">Vitamin B12 transporter BtuB</fullName>
    </recommendedName>
    <alternativeName>
        <fullName evidence="11">Cobalamin receptor</fullName>
    </alternativeName>
    <alternativeName>
        <fullName evidence="11">Outer membrane cobalamin translocator</fullName>
    </alternativeName>
</protein>
<evidence type="ECO:0000256" key="7">
    <source>
        <dbReference type="ARBA" id="ARBA00023077"/>
    </source>
</evidence>
<feature type="short sequence motif" description="TonB box" evidence="11">
    <location>
        <begin position="29"/>
        <end position="36"/>
    </location>
</feature>